<keyword evidence="2" id="KW-1133">Transmembrane helix</keyword>
<gene>
    <name evidence="3" type="ORF">LSTR_LSTR014672</name>
</gene>
<comment type="caution">
    <text evidence="3">The sequence shown here is derived from an EMBL/GenBank/DDBJ whole genome shotgun (WGS) entry which is preliminary data.</text>
</comment>
<evidence type="ECO:0000313" key="4">
    <source>
        <dbReference type="Proteomes" id="UP000291343"/>
    </source>
</evidence>
<dbReference type="Proteomes" id="UP000291343">
    <property type="component" value="Unassembled WGS sequence"/>
</dbReference>
<protein>
    <submittedName>
        <fullName evidence="3">Uncharacterized protein</fullName>
    </submittedName>
</protein>
<dbReference type="InParanoid" id="A0A482X0W5"/>
<keyword evidence="4" id="KW-1185">Reference proteome</keyword>
<evidence type="ECO:0000256" key="1">
    <source>
        <dbReference type="SAM" id="MobiDB-lite"/>
    </source>
</evidence>
<dbReference type="AlphaFoldDB" id="A0A482X0W5"/>
<feature type="transmembrane region" description="Helical" evidence="2">
    <location>
        <begin position="146"/>
        <end position="174"/>
    </location>
</feature>
<evidence type="ECO:0000256" key="2">
    <source>
        <dbReference type="SAM" id="Phobius"/>
    </source>
</evidence>
<proteinExistence type="predicted"/>
<feature type="compositionally biased region" description="Polar residues" evidence="1">
    <location>
        <begin position="1"/>
        <end position="20"/>
    </location>
</feature>
<name>A0A482X0W5_LAOST</name>
<dbReference type="EMBL" id="QKKF02020477">
    <property type="protein sequence ID" value="RZF39186.1"/>
    <property type="molecule type" value="Genomic_DNA"/>
</dbReference>
<dbReference type="SMR" id="A0A482X0W5"/>
<evidence type="ECO:0000313" key="3">
    <source>
        <dbReference type="EMBL" id="RZF39186.1"/>
    </source>
</evidence>
<organism evidence="3 4">
    <name type="scientific">Laodelphax striatellus</name>
    <name type="common">Small brown planthopper</name>
    <name type="synonym">Delphax striatella</name>
    <dbReference type="NCBI Taxonomy" id="195883"/>
    <lineage>
        <taxon>Eukaryota</taxon>
        <taxon>Metazoa</taxon>
        <taxon>Ecdysozoa</taxon>
        <taxon>Arthropoda</taxon>
        <taxon>Hexapoda</taxon>
        <taxon>Insecta</taxon>
        <taxon>Pterygota</taxon>
        <taxon>Neoptera</taxon>
        <taxon>Paraneoptera</taxon>
        <taxon>Hemiptera</taxon>
        <taxon>Auchenorrhyncha</taxon>
        <taxon>Fulgoroidea</taxon>
        <taxon>Delphacidae</taxon>
        <taxon>Criomorphinae</taxon>
        <taxon>Laodelphax</taxon>
    </lineage>
</organism>
<sequence>MSREMSTTFYGREANNFNEDSSGYSASSESDNEEAMARRQWHHNGVSSRQAGDGSANPVAVRGDGDGGNANMNIAFDYEITSDESDVNEQVTDSNYVCACKRLFKFPSMENPWAWLFDNNNVSTIAIVLIAIFVNIFMPANDFGVIMNVAASLVLFIILYAFAMLAVWIFVWLVNYFLLHEQHPHEDDEDYIPRPRRHTLERIIHMQ</sequence>
<feature type="region of interest" description="Disordered" evidence="1">
    <location>
        <begin position="1"/>
        <end position="66"/>
    </location>
</feature>
<reference evidence="3 4" key="1">
    <citation type="journal article" date="2017" name="Gigascience">
        <title>Genome sequence of the small brown planthopper, Laodelphax striatellus.</title>
        <authorList>
            <person name="Zhu J."/>
            <person name="Jiang F."/>
            <person name="Wang X."/>
            <person name="Yang P."/>
            <person name="Bao Y."/>
            <person name="Zhao W."/>
            <person name="Wang W."/>
            <person name="Lu H."/>
            <person name="Wang Q."/>
            <person name="Cui N."/>
            <person name="Li J."/>
            <person name="Chen X."/>
            <person name="Luo L."/>
            <person name="Yu J."/>
            <person name="Kang L."/>
            <person name="Cui F."/>
        </authorList>
    </citation>
    <scope>NUCLEOTIDE SEQUENCE [LARGE SCALE GENOMIC DNA]</scope>
    <source>
        <strain evidence="3">Lst14</strain>
    </source>
</reference>
<keyword evidence="2" id="KW-0472">Membrane</keyword>
<accession>A0A482X0W5</accession>
<feature type="transmembrane region" description="Helical" evidence="2">
    <location>
        <begin position="122"/>
        <end position="140"/>
    </location>
</feature>
<keyword evidence="2" id="KW-0812">Transmembrane</keyword>